<dbReference type="HOGENOM" id="CLU_016502_0_0_1"/>
<reference evidence="15" key="1">
    <citation type="submission" date="2003-07" db="EMBL/GenBank/DDBJ databases">
        <authorList>
            <person name="Birren B."/>
            <person name="Nusbaum C."/>
            <person name="Abebe A."/>
            <person name="Abouelleil A."/>
            <person name="Adekoya E."/>
            <person name="Ait-zahra M."/>
            <person name="Allen N."/>
            <person name="Allen T."/>
            <person name="An P."/>
            <person name="Anderson M."/>
            <person name="Anderson S."/>
            <person name="Arachchi H."/>
            <person name="Armbruster J."/>
            <person name="Bachantsang P."/>
            <person name="Baldwin J."/>
            <person name="Barry A."/>
            <person name="Bayul T."/>
            <person name="Blitshsteyn B."/>
            <person name="Bloom T."/>
            <person name="Blye J."/>
            <person name="Boguslavskiy L."/>
            <person name="Borowsky M."/>
            <person name="Boukhgalter B."/>
            <person name="Brunache A."/>
            <person name="Butler J."/>
            <person name="Calixte N."/>
            <person name="Calvo S."/>
            <person name="Camarata J."/>
            <person name="Campo K."/>
            <person name="Chang J."/>
            <person name="Cheshatsang Y."/>
            <person name="Citroen M."/>
            <person name="Collymore A."/>
            <person name="Considine T."/>
            <person name="Cook A."/>
            <person name="Cooke P."/>
            <person name="Corum B."/>
            <person name="Cuomo C."/>
            <person name="David R."/>
            <person name="Dawoe T."/>
            <person name="Degray S."/>
            <person name="Dodge S."/>
            <person name="Dooley K."/>
            <person name="Dorje P."/>
            <person name="Dorjee K."/>
            <person name="Dorris L."/>
            <person name="Duffey N."/>
            <person name="Dupes A."/>
            <person name="Elkins T."/>
            <person name="Engels R."/>
            <person name="Erickson J."/>
            <person name="Farina A."/>
            <person name="Faro S."/>
            <person name="Ferreira P."/>
            <person name="Fischer H."/>
            <person name="Fitzgerald M."/>
            <person name="Foley K."/>
            <person name="Gage D."/>
            <person name="Galagan J."/>
            <person name="Gearin G."/>
            <person name="Gnerre S."/>
            <person name="Gnirke A."/>
            <person name="Goyette A."/>
            <person name="Graham J."/>
            <person name="Grandbois E."/>
            <person name="Gyaltsen K."/>
            <person name="Hafez N."/>
            <person name="Hagopian D."/>
            <person name="Hagos B."/>
            <person name="Hall J."/>
            <person name="Hatcher B."/>
            <person name="Heller A."/>
            <person name="Higgins H."/>
            <person name="Honan T."/>
            <person name="Horn A."/>
            <person name="Houde N."/>
            <person name="Hughes L."/>
            <person name="Hulme W."/>
            <person name="Husby E."/>
            <person name="Iliev I."/>
            <person name="Jaffe D."/>
            <person name="Jones C."/>
            <person name="Kamal M."/>
            <person name="Kamat A."/>
            <person name="Kamvysselis M."/>
            <person name="Karlsson E."/>
            <person name="Kells C."/>
            <person name="Kieu A."/>
            <person name="Kisner P."/>
            <person name="Kodira C."/>
            <person name="Kulbokas E."/>
            <person name="Labutti K."/>
            <person name="Lama D."/>
            <person name="Landers T."/>
            <person name="Leger J."/>
            <person name="Levine S."/>
            <person name="Lewis D."/>
            <person name="Lewis T."/>
            <person name="Lindblad-toh K."/>
            <person name="Liu X."/>
            <person name="Lokyitsang T."/>
            <person name="Lokyitsang Y."/>
            <person name="Lucien O."/>
            <person name="Lui A."/>
            <person name="Ma L.J."/>
            <person name="Mabbitt R."/>
            <person name="Macdonald J."/>
            <person name="Maclean C."/>
            <person name="Major J."/>
            <person name="Manning J."/>
            <person name="Marabella R."/>
            <person name="Maru K."/>
            <person name="Matthews C."/>
            <person name="Mauceli E."/>
            <person name="Mccarthy M."/>
            <person name="Mcdonough S."/>
            <person name="Mcghee T."/>
            <person name="Meldrim J."/>
            <person name="Meneus L."/>
            <person name="Mesirov J."/>
            <person name="Mihalev A."/>
            <person name="Mihova T."/>
            <person name="Mikkelsen T."/>
            <person name="Mlenga V."/>
            <person name="Moru K."/>
            <person name="Mozes J."/>
            <person name="Mulrain L."/>
            <person name="Munson G."/>
            <person name="Naylor J."/>
            <person name="Newes C."/>
            <person name="Nguyen C."/>
            <person name="Nguyen N."/>
            <person name="Nguyen T."/>
            <person name="Nicol R."/>
            <person name="Nielsen C."/>
            <person name="Nizzari M."/>
            <person name="Norbu C."/>
            <person name="Norbu N."/>
            <person name="O'donnell P."/>
            <person name="Okoawo O."/>
            <person name="O'leary S."/>
            <person name="Omotosho B."/>
            <person name="O'neill K."/>
            <person name="Osman S."/>
            <person name="Parker S."/>
            <person name="Perrin D."/>
            <person name="Phunkhang P."/>
            <person name="Piqani B."/>
            <person name="Purcell S."/>
            <person name="Rachupka T."/>
            <person name="Ramasamy U."/>
            <person name="Rameau R."/>
            <person name="Ray V."/>
            <person name="Raymond C."/>
            <person name="Retta R."/>
            <person name="Richardson S."/>
            <person name="Rise C."/>
            <person name="Rodriguez J."/>
            <person name="Rogers J."/>
            <person name="Rogov P."/>
            <person name="Rutman M."/>
            <person name="Schupbach R."/>
            <person name="Seaman C."/>
            <person name="Settipalli S."/>
            <person name="Sharpe T."/>
            <person name="Sheridan J."/>
            <person name="Sherpa N."/>
            <person name="Shi J."/>
            <person name="Smirnov S."/>
            <person name="Smith C."/>
            <person name="Sougnez C."/>
            <person name="Spencer B."/>
            <person name="Stalker J."/>
            <person name="Stange-thomann N."/>
            <person name="Stavropoulos S."/>
            <person name="Stetson K."/>
            <person name="Stone C."/>
            <person name="Stone S."/>
            <person name="Stubbs M."/>
            <person name="Talamas J."/>
            <person name="Tchuinga P."/>
            <person name="Tenzing P."/>
            <person name="Tesfaye S."/>
            <person name="Theodore J."/>
            <person name="Thoulutsang Y."/>
            <person name="Topham K."/>
            <person name="Towey S."/>
            <person name="Tsamla T."/>
            <person name="Tsomo N."/>
            <person name="Vallee D."/>
            <person name="Vassiliev H."/>
            <person name="Venkataraman V."/>
            <person name="Vinson J."/>
            <person name="Vo A."/>
            <person name="Wade C."/>
            <person name="Wang S."/>
            <person name="Wangchuk T."/>
            <person name="Wangdi T."/>
            <person name="Whittaker C."/>
            <person name="Wilkinson J."/>
            <person name="Wu Y."/>
            <person name="Wyman D."/>
            <person name="Yadav S."/>
            <person name="Yang S."/>
            <person name="Yang X."/>
            <person name="Yeager S."/>
            <person name="Yee E."/>
            <person name="Young G."/>
            <person name="Zainoun J."/>
            <person name="Zembeck L."/>
            <person name="Zimmer A."/>
            <person name="Zody M."/>
            <person name="Lander E."/>
        </authorList>
    </citation>
    <scope>NUCLEOTIDE SEQUENCE</scope>
    <source>
        <strain evidence="15">521</strain>
    </source>
</reference>
<evidence type="ECO:0000256" key="4">
    <source>
        <dbReference type="ARBA" id="ARBA00022982"/>
    </source>
</evidence>
<dbReference type="GO" id="GO:0006879">
    <property type="term" value="P:intracellular iron ion homeostasis"/>
    <property type="evidence" value="ECO:0000318"/>
    <property type="project" value="GO_Central"/>
</dbReference>
<evidence type="ECO:0000256" key="10">
    <source>
        <dbReference type="SAM" id="Phobius"/>
    </source>
</evidence>
<dbReference type="eggNOG" id="KOG0039">
    <property type="taxonomic scope" value="Eukaryota"/>
</dbReference>
<dbReference type="GO" id="GO:0000293">
    <property type="term" value="F:ferric-chelate reductase activity"/>
    <property type="evidence" value="ECO:0000318"/>
    <property type="project" value="GO_Central"/>
</dbReference>
<dbReference type="InterPro" id="IPR013121">
    <property type="entry name" value="Fe_red_NAD-bd_6"/>
</dbReference>
<feature type="domain" description="Ferric reductase NAD binding" evidence="13">
    <location>
        <begin position="488"/>
        <end position="695"/>
    </location>
</feature>
<dbReference type="Pfam" id="PF08030">
    <property type="entry name" value="NAD_binding_6"/>
    <property type="match status" value="1"/>
</dbReference>
<dbReference type="GeneID" id="23562463"/>
<organism evidence="14">
    <name type="scientific">Mycosarcoma maydis</name>
    <name type="common">Corn smut fungus</name>
    <name type="synonym">Ustilago maydis</name>
    <dbReference type="NCBI Taxonomy" id="5270"/>
    <lineage>
        <taxon>Eukaryota</taxon>
        <taxon>Fungi</taxon>
        <taxon>Dikarya</taxon>
        <taxon>Basidiomycota</taxon>
        <taxon>Ustilaginomycotina</taxon>
        <taxon>Ustilaginomycetes</taxon>
        <taxon>Ustilaginales</taxon>
        <taxon>Ustilaginaceae</taxon>
        <taxon>Mycosarcoma</taxon>
    </lineage>
</organism>
<dbReference type="EMBL" id="BN000978">
    <property type="protein sequence ID" value="CAL36432.1"/>
    <property type="molecule type" value="Genomic_DNA"/>
</dbReference>
<dbReference type="SFLD" id="SFLDS00052">
    <property type="entry name" value="Ferric_Reductase_Domain"/>
    <property type="match status" value="1"/>
</dbReference>
<evidence type="ECO:0000256" key="6">
    <source>
        <dbReference type="ARBA" id="ARBA00023002"/>
    </source>
</evidence>
<dbReference type="InterPro" id="IPR051410">
    <property type="entry name" value="Ferric/Cupric_Reductase"/>
</dbReference>
<dbReference type="KEGG" id="uma:UMAG_01439"/>
<dbReference type="PANTHER" id="PTHR32361:SF9">
    <property type="entry name" value="FERRIC REDUCTASE TRANSMEMBRANE COMPONENT 3-RELATED"/>
    <property type="match status" value="1"/>
</dbReference>
<reference evidence="15 16" key="2">
    <citation type="journal article" date="2006" name="Nature">
        <title>Insights from the genome of the biotrophic fungal plant pathogen Ustilago maydis.</title>
        <authorList>
            <person name="Kamper J."/>
            <person name="Kahmann R."/>
            <person name="Bolker M."/>
            <person name="Ma L.J."/>
            <person name="Brefort T."/>
            <person name="Saville B.J."/>
            <person name="Banuett F."/>
            <person name="Kronstad J.W."/>
            <person name="Gold S.E."/>
            <person name="Muller O."/>
            <person name="Perlin M.H."/>
            <person name="Wosten H.A."/>
            <person name="de Vries R."/>
            <person name="Ruiz-Herrera J."/>
            <person name="Reynaga-Pena C.G."/>
            <person name="Snetselaar K."/>
            <person name="McCann M."/>
            <person name="Perez-Martin J."/>
            <person name="Feldbrugge M."/>
            <person name="Basse C.W."/>
            <person name="Steinberg G."/>
            <person name="Ibeas J.I."/>
            <person name="Holloman W."/>
            <person name="Guzman P."/>
            <person name="Farman M."/>
            <person name="Stajich J.E."/>
            <person name="Sentandreu R."/>
            <person name="Gonzalez-Prieto J.M."/>
            <person name="Kennell J.C."/>
            <person name="Molina L."/>
            <person name="Schirawski J."/>
            <person name="Mendoza-Mendoza A."/>
            <person name="Greilinger D."/>
            <person name="Munch K."/>
            <person name="Rossel N."/>
            <person name="Scherer M."/>
            <person name="Vranes M."/>
            <person name="Ladendorf O."/>
            <person name="Vincon V."/>
            <person name="Fuchs U."/>
            <person name="Sandrock B."/>
            <person name="Meng S."/>
            <person name="Ho E.C."/>
            <person name="Cahill M.J."/>
            <person name="Boyce K.J."/>
            <person name="Klose J."/>
            <person name="Klosterman S.J."/>
            <person name="Deelstra H.J."/>
            <person name="Ortiz-Castellanos L."/>
            <person name="Li W."/>
            <person name="Sanchez-Alonso P."/>
            <person name="Schreier P.H."/>
            <person name="Hauser-Hahn I."/>
            <person name="Vaupel M."/>
            <person name="Koopmann E."/>
            <person name="Friedrich G."/>
            <person name="Voss H."/>
            <person name="Schluter T."/>
            <person name="Margolis J."/>
            <person name="Platt D."/>
            <person name="Swimmer C."/>
            <person name="Gnirke A."/>
            <person name="Chen F."/>
            <person name="Vysotskaia V."/>
            <person name="Mannhaupt G."/>
            <person name="Guldener U."/>
            <person name="Munsterkotter M."/>
            <person name="Haase D."/>
            <person name="Oesterheld M."/>
            <person name="Mewes H.W."/>
            <person name="Mauceli E.W."/>
            <person name="DeCaprio D."/>
            <person name="Wade C.M."/>
            <person name="Butler J."/>
            <person name="Young S."/>
            <person name="Jaffe D.B."/>
            <person name="Calvo S."/>
            <person name="Nusbaum C."/>
            <person name="Galagan J."/>
            <person name="Birren B.W."/>
        </authorList>
    </citation>
    <scope>NUCLEOTIDE SEQUENCE [LARGE SCALE GENOMIC DNA]</scope>
    <source>
        <strain evidence="15">521</strain>
        <strain evidence="16">521 / FGSC 9021</strain>
    </source>
</reference>
<gene>
    <name evidence="14" type="primary">fer9</name>
    <name evidence="15" type="ORF">UMAG_01439</name>
</gene>
<feature type="transmembrane region" description="Helical" evidence="10">
    <location>
        <begin position="47"/>
        <end position="75"/>
    </location>
</feature>
<evidence type="ECO:0000256" key="7">
    <source>
        <dbReference type="ARBA" id="ARBA00023065"/>
    </source>
</evidence>
<keyword evidence="4" id="KW-0249">Electron transport</keyword>
<evidence type="ECO:0000313" key="16">
    <source>
        <dbReference type="Proteomes" id="UP000000561"/>
    </source>
</evidence>
<accession>A2BDI0</accession>
<dbReference type="GO" id="GO:0015677">
    <property type="term" value="P:copper ion import"/>
    <property type="evidence" value="ECO:0000318"/>
    <property type="project" value="GO_Central"/>
</dbReference>
<proteinExistence type="predicted"/>
<keyword evidence="6" id="KW-0560">Oxidoreductase</keyword>
<evidence type="ECO:0000256" key="9">
    <source>
        <dbReference type="SAM" id="MobiDB-lite"/>
    </source>
</evidence>
<keyword evidence="3 10" id="KW-0812">Transmembrane</keyword>
<dbReference type="GO" id="GO:0005886">
    <property type="term" value="C:plasma membrane"/>
    <property type="evidence" value="ECO:0000318"/>
    <property type="project" value="GO_Central"/>
</dbReference>
<keyword evidence="5 10" id="KW-1133">Transmembrane helix</keyword>
<dbReference type="STRING" id="237631.Q4PEM4"/>
<keyword evidence="16" id="KW-1185">Reference proteome</keyword>
<dbReference type="PANTHER" id="PTHR32361">
    <property type="entry name" value="FERRIC/CUPRIC REDUCTASE TRANSMEMBRANE COMPONENT"/>
    <property type="match status" value="1"/>
</dbReference>
<dbReference type="AlphaFoldDB" id="Q4PEM4"/>
<dbReference type="EMBL" id="CM003141">
    <property type="protein sequence ID" value="KIS71546.1"/>
    <property type="molecule type" value="Genomic_DNA"/>
</dbReference>
<reference evidence="14" key="3">
    <citation type="journal article" date="2006" name="Plant Cell">
        <title>A ferroxidation/permeation iron uptake system is required for virulence in Ustilago maydis.</title>
        <authorList>
            <person name="Eichhorn H."/>
            <person name="Lessing F."/>
            <person name="Winterberg B."/>
            <person name="Schirawski J."/>
            <person name="Kamper J."/>
            <person name="Muller P."/>
            <person name="Kahmann R."/>
        </authorList>
    </citation>
    <scope>NUCLEOTIDE SEQUENCE</scope>
    <source>
        <strain evidence="14">521</strain>
    </source>
</reference>
<reference evidence="16" key="4">
    <citation type="submission" date="2014-09" db="EMBL/GenBank/DDBJ databases">
        <authorList>
            <person name="Gueldener U."/>
            <person name="Muensterkoetter M."/>
            <person name="Walter M.C."/>
            <person name="Mannhaupt G."/>
            <person name="Kahmann R."/>
        </authorList>
    </citation>
    <scope>GENOME REANNOTATION</scope>
    <source>
        <strain evidence="16">521 / FGSC 9021</strain>
    </source>
</reference>
<feature type="transmembrane region" description="Helical" evidence="10">
    <location>
        <begin position="208"/>
        <end position="228"/>
    </location>
</feature>
<dbReference type="Proteomes" id="UP000000561">
    <property type="component" value="Chromosome 2"/>
</dbReference>
<dbReference type="Pfam" id="PF08022">
    <property type="entry name" value="FAD_binding_8"/>
    <property type="match status" value="1"/>
</dbReference>
<dbReference type="Gene3D" id="3.40.50.80">
    <property type="entry name" value="Nucleotide-binding domain of ferredoxin-NADP reductase (FNR) module"/>
    <property type="match status" value="1"/>
</dbReference>
<dbReference type="InterPro" id="IPR013112">
    <property type="entry name" value="FAD-bd_8"/>
</dbReference>
<evidence type="ECO:0000259" key="11">
    <source>
        <dbReference type="Pfam" id="PF01794"/>
    </source>
</evidence>
<sequence length="715" mass="80178">MITNPWKLDEDAWEYIRTFPVEQQADAAITYETFNHNSYKVPCYTTFVMYGLFTCLIAAAGINSMLSSSCPSLHLKLKRKMRIVRAHVWEHPLVQRKHASVVAFPWMQWLSLQLPLRGEAVVIFFLCLINFLPLVAFYDLLIGDRNVFYPGPTSKRDQICRHLADRTGVLGTAQLPLLILMASKRTPLAIVSGLGMDRLMLYHRWISRWFWIHIFIHTLAYTAIYMQVEGGVAAMLKDTYIRWGVVGLSMSFGLVFLSLRALRRRFYEVFVMLHITMAFFAILGTYLHIALIEAPQFEIYKLMAEIAAAVWAFDRVARFTIRFYLSFSLSKDADSSKGNKHSSGMIKCAAGQIYAYGANAEYTRLRISVPVSKLRLVGQPQAFMRGIAAGDDIRITVPRLQWVGEHPFTVFAVGRQQDDAAQGFIDLLIKTEAGLTRKLADRVIDSASPQRNEKDIELAGTASKKSSVSVLIEGPFGVAPELHEATSDLVLVAGGIAITFCWPLFVEAVKSSCSAAVHLELSSCKLIWIVRHESTLTLVEQAFSELVSEMQNDQAVKRCRFSMDIYVTSASKELAVSPAYSRSASTRSIKEKAEIEDAQADQASTPSGTSDRIELPTLARVEQENDDDQKLSNHIFSEGSNGDTIQVSRFTGRPQVLSAALFEHLDQQALLQEREKNLSVALCGPASLCDDVRFETVRLLKKGIHVNLVEDCFTW</sequence>
<evidence type="ECO:0000256" key="8">
    <source>
        <dbReference type="ARBA" id="ARBA00023136"/>
    </source>
</evidence>
<dbReference type="OMA" id="HRWISRW"/>
<feature type="domain" description="Ferric oxidoreductase" evidence="11">
    <location>
        <begin position="167"/>
        <end position="284"/>
    </location>
</feature>
<accession>Q4PEM4</accession>
<feature type="compositionally biased region" description="Polar residues" evidence="9">
    <location>
        <begin position="601"/>
        <end position="610"/>
    </location>
</feature>
<dbReference type="SUPFAM" id="SSF52343">
    <property type="entry name" value="Ferredoxin reductase-like, C-terminal NADP-linked domain"/>
    <property type="match status" value="1"/>
</dbReference>
<evidence type="ECO:0000256" key="3">
    <source>
        <dbReference type="ARBA" id="ARBA00022692"/>
    </source>
</evidence>
<evidence type="ECO:0000313" key="15">
    <source>
        <dbReference type="EMBL" id="KIS71546.1"/>
    </source>
</evidence>
<keyword evidence="7" id="KW-0406">Ion transport</keyword>
<feature type="domain" description="FAD-binding 8" evidence="12">
    <location>
        <begin position="388"/>
        <end position="478"/>
    </location>
</feature>
<feature type="transmembrane region" description="Helical" evidence="10">
    <location>
        <begin position="240"/>
        <end position="259"/>
    </location>
</feature>
<feature type="transmembrane region" description="Helical" evidence="10">
    <location>
        <begin position="266"/>
        <end position="289"/>
    </location>
</feature>
<evidence type="ECO:0000256" key="5">
    <source>
        <dbReference type="ARBA" id="ARBA00022989"/>
    </source>
</evidence>
<feature type="transmembrane region" description="Helical" evidence="10">
    <location>
        <begin position="120"/>
        <end position="138"/>
    </location>
</feature>
<comment type="subcellular location">
    <subcellularLocation>
        <location evidence="1">Membrane</location>
        <topology evidence="1">Multi-pass membrane protein</topology>
    </subcellularLocation>
</comment>
<evidence type="ECO:0000313" key="14">
    <source>
        <dbReference type="EMBL" id="CAL36432.1"/>
    </source>
</evidence>
<protein>
    <submittedName>
        <fullName evidence="14">Putative ferric reductase</fullName>
    </submittedName>
</protein>
<keyword evidence="8 10" id="KW-0472">Membrane</keyword>
<evidence type="ECO:0000256" key="2">
    <source>
        <dbReference type="ARBA" id="ARBA00022448"/>
    </source>
</evidence>
<evidence type="ECO:0000256" key="1">
    <source>
        <dbReference type="ARBA" id="ARBA00004141"/>
    </source>
</evidence>
<reference evidence="15" key="5">
    <citation type="submission" date="2014-09" db="EMBL/GenBank/DDBJ databases">
        <authorList>
            <person name="Guldener U."/>
            <person name="Munsterkotter M."/>
            <person name="Walter M.C."/>
            <person name="Mannhaupt G."/>
            <person name="Kahmann R."/>
        </authorList>
    </citation>
    <scope>NUCLEOTIDE SEQUENCE</scope>
    <source>
        <strain evidence="15">521</strain>
    </source>
</reference>
<dbReference type="InterPro" id="IPR039261">
    <property type="entry name" value="FNR_nucleotide-bd"/>
</dbReference>
<dbReference type="VEuPathDB" id="FungiDB:UMAG_01439"/>
<evidence type="ECO:0000259" key="13">
    <source>
        <dbReference type="Pfam" id="PF08030"/>
    </source>
</evidence>
<keyword evidence="2" id="KW-0813">Transport</keyword>
<dbReference type="GO" id="GO:0006826">
    <property type="term" value="P:iron ion transport"/>
    <property type="evidence" value="ECO:0000318"/>
    <property type="project" value="GO_Central"/>
</dbReference>
<dbReference type="CDD" id="cd06186">
    <property type="entry name" value="NOX_Duox_like_FAD_NADP"/>
    <property type="match status" value="1"/>
</dbReference>
<feature type="region of interest" description="Disordered" evidence="9">
    <location>
        <begin position="591"/>
        <end position="612"/>
    </location>
</feature>
<dbReference type="OrthoDB" id="4494341at2759"/>
<evidence type="ECO:0000259" key="12">
    <source>
        <dbReference type="Pfam" id="PF08022"/>
    </source>
</evidence>
<dbReference type="SFLD" id="SFLDG01168">
    <property type="entry name" value="Ferric_reductase_subgroup_(FRE"/>
    <property type="match status" value="1"/>
</dbReference>
<dbReference type="InterPro" id="IPR013130">
    <property type="entry name" value="Fe3_Rdtase_TM_dom"/>
</dbReference>
<dbReference type="Pfam" id="PF01794">
    <property type="entry name" value="Ferric_reduct"/>
    <property type="match status" value="1"/>
</dbReference>
<dbReference type="RefSeq" id="XP_011387308.1">
    <property type="nucleotide sequence ID" value="XM_011389006.1"/>
</dbReference>
<name>Q4PEM4_MYCMD</name>